<organism evidence="7 8">
    <name type="scientific">Sorangium cellulosum</name>
    <name type="common">Polyangium cellulosum</name>
    <dbReference type="NCBI Taxonomy" id="56"/>
    <lineage>
        <taxon>Bacteria</taxon>
        <taxon>Pseudomonadati</taxon>
        <taxon>Myxococcota</taxon>
        <taxon>Polyangia</taxon>
        <taxon>Polyangiales</taxon>
        <taxon>Polyangiaceae</taxon>
        <taxon>Sorangium</taxon>
    </lineage>
</organism>
<evidence type="ECO:0000313" key="7">
    <source>
        <dbReference type="EMBL" id="KYF52077.1"/>
    </source>
</evidence>
<dbReference type="InterPro" id="IPR017871">
    <property type="entry name" value="ABC_transporter-like_CS"/>
</dbReference>
<dbReference type="InterPro" id="IPR052156">
    <property type="entry name" value="BCAA_Transport_ATP-bd_LivF"/>
</dbReference>
<dbReference type="GO" id="GO:0015807">
    <property type="term" value="P:L-amino acid transport"/>
    <property type="evidence" value="ECO:0007669"/>
    <property type="project" value="TreeGrafter"/>
</dbReference>
<dbReference type="GO" id="GO:0016887">
    <property type="term" value="F:ATP hydrolysis activity"/>
    <property type="evidence" value="ECO:0007669"/>
    <property type="project" value="InterPro"/>
</dbReference>
<dbReference type="Gene3D" id="3.40.50.300">
    <property type="entry name" value="P-loop containing nucleotide triphosphate hydrolases"/>
    <property type="match status" value="1"/>
</dbReference>
<feature type="domain" description="ABC transporter" evidence="6">
    <location>
        <begin position="8"/>
        <end position="241"/>
    </location>
</feature>
<keyword evidence="4 7" id="KW-0067">ATP-binding</keyword>
<proteinExistence type="inferred from homology"/>
<dbReference type="AlphaFoldDB" id="A0A150P8S0"/>
<dbReference type="InterPro" id="IPR003593">
    <property type="entry name" value="AAA+_ATPase"/>
</dbReference>
<comment type="similarity">
    <text evidence="1">Belongs to the ABC transporter superfamily.</text>
</comment>
<evidence type="ECO:0000259" key="6">
    <source>
        <dbReference type="PROSITE" id="PS50893"/>
    </source>
</evidence>
<reference evidence="7 8" key="1">
    <citation type="submission" date="2014-02" db="EMBL/GenBank/DDBJ databases">
        <title>The small core and large imbalanced accessory genome model reveals a collaborative survival strategy of Sorangium cellulosum strains in nature.</title>
        <authorList>
            <person name="Han K."/>
            <person name="Peng R."/>
            <person name="Blom J."/>
            <person name="Li Y.-Z."/>
        </authorList>
    </citation>
    <scope>NUCLEOTIDE SEQUENCE [LARGE SCALE GENOMIC DNA]</scope>
    <source>
        <strain evidence="7 8">So0157-18</strain>
    </source>
</reference>
<keyword evidence="3" id="KW-0547">Nucleotide-binding</keyword>
<evidence type="ECO:0000256" key="2">
    <source>
        <dbReference type="ARBA" id="ARBA00022448"/>
    </source>
</evidence>
<dbReference type="Proteomes" id="UP000075604">
    <property type="component" value="Unassembled WGS sequence"/>
</dbReference>
<dbReference type="PANTHER" id="PTHR43820:SF4">
    <property type="entry name" value="HIGH-AFFINITY BRANCHED-CHAIN AMINO ACID TRANSPORT ATP-BINDING PROTEIN LIVF"/>
    <property type="match status" value="1"/>
</dbReference>
<name>A0A150P8S0_SORCE</name>
<evidence type="ECO:0000313" key="8">
    <source>
        <dbReference type="Proteomes" id="UP000075604"/>
    </source>
</evidence>
<dbReference type="InterPro" id="IPR003439">
    <property type="entry name" value="ABC_transporter-like_ATP-bd"/>
</dbReference>
<dbReference type="SUPFAM" id="SSF52540">
    <property type="entry name" value="P-loop containing nucleoside triphosphate hydrolases"/>
    <property type="match status" value="1"/>
</dbReference>
<dbReference type="SMART" id="SM00382">
    <property type="entry name" value="AAA"/>
    <property type="match status" value="1"/>
</dbReference>
<keyword evidence="2" id="KW-0813">Transport</keyword>
<dbReference type="GO" id="GO:0015658">
    <property type="term" value="F:branched-chain amino acid transmembrane transporter activity"/>
    <property type="evidence" value="ECO:0007669"/>
    <property type="project" value="TreeGrafter"/>
</dbReference>
<dbReference type="PANTHER" id="PTHR43820">
    <property type="entry name" value="HIGH-AFFINITY BRANCHED-CHAIN AMINO ACID TRANSPORT ATP-BINDING PROTEIN LIVF"/>
    <property type="match status" value="1"/>
</dbReference>
<gene>
    <name evidence="7" type="ORF">BE04_27280</name>
</gene>
<dbReference type="EMBL" id="JELX01003497">
    <property type="protein sequence ID" value="KYF52077.1"/>
    <property type="molecule type" value="Genomic_DNA"/>
</dbReference>
<evidence type="ECO:0000256" key="3">
    <source>
        <dbReference type="ARBA" id="ARBA00022741"/>
    </source>
</evidence>
<accession>A0A150P8S0</accession>
<dbReference type="CDD" id="cd03224">
    <property type="entry name" value="ABC_TM1139_LivF_branched"/>
    <property type="match status" value="1"/>
</dbReference>
<comment type="caution">
    <text evidence="7">The sequence shown here is derived from an EMBL/GenBank/DDBJ whole genome shotgun (WGS) entry which is preliminary data.</text>
</comment>
<keyword evidence="5" id="KW-0029">Amino-acid transport</keyword>
<dbReference type="PROSITE" id="PS00211">
    <property type="entry name" value="ABC_TRANSPORTER_1"/>
    <property type="match status" value="1"/>
</dbReference>
<sequence>MRTSNKLLELKGVHAFHGTVEALKGVDLHVDEGEIVTLLGNNGAGKSTVLGAISGVVKPRQGEIWFRGKDITGRRPEEIVRMGVVQAPEGRRVFEPLTVEENLLVGAFSVRAQRERVKADMRRIYEMFPQLLGLRTHLAGTLSGGEQQMLALGRALMARPVLLMLDESSMGLSPNLRRFIFRTVREINEAGTTVLMVEQHARAALRVASRAYVLEAGRIALQGSAGELSTDLAVSSAYLGGRG</sequence>
<dbReference type="Pfam" id="PF00005">
    <property type="entry name" value="ABC_tran"/>
    <property type="match status" value="1"/>
</dbReference>
<evidence type="ECO:0000256" key="1">
    <source>
        <dbReference type="ARBA" id="ARBA00005417"/>
    </source>
</evidence>
<evidence type="ECO:0000256" key="4">
    <source>
        <dbReference type="ARBA" id="ARBA00022840"/>
    </source>
</evidence>
<protein>
    <submittedName>
        <fullName evidence="7">ABC transporter ATP-binding protein</fullName>
    </submittedName>
</protein>
<evidence type="ECO:0000256" key="5">
    <source>
        <dbReference type="ARBA" id="ARBA00022970"/>
    </source>
</evidence>
<dbReference type="PROSITE" id="PS50893">
    <property type="entry name" value="ABC_TRANSPORTER_2"/>
    <property type="match status" value="1"/>
</dbReference>
<dbReference type="InterPro" id="IPR027417">
    <property type="entry name" value="P-loop_NTPase"/>
</dbReference>
<dbReference type="GO" id="GO:0005524">
    <property type="term" value="F:ATP binding"/>
    <property type="evidence" value="ECO:0007669"/>
    <property type="project" value="UniProtKB-KW"/>
</dbReference>